<dbReference type="Gene3D" id="3.30.160.150">
    <property type="entry name" value="Lipoprotein like domain"/>
    <property type="match status" value="1"/>
</dbReference>
<comment type="subcellular location">
    <subcellularLocation>
        <location evidence="6">Cell outer membrane</location>
        <topology evidence="6">Lipid-anchor</topology>
    </subcellularLocation>
</comment>
<keyword evidence="4 6" id="KW-0998">Cell outer membrane</keyword>
<evidence type="ECO:0000313" key="9">
    <source>
        <dbReference type="Proteomes" id="UP000068210"/>
    </source>
</evidence>
<evidence type="ECO:0000256" key="4">
    <source>
        <dbReference type="ARBA" id="ARBA00023237"/>
    </source>
</evidence>
<dbReference type="Proteomes" id="UP000068210">
    <property type="component" value="Chromosome"/>
</dbReference>
<dbReference type="InterPro" id="IPR007485">
    <property type="entry name" value="LPS_assembly_LptE"/>
</dbReference>
<dbReference type="RefSeq" id="WP_039805879.1">
    <property type="nucleotide sequence ID" value="NZ_CP010415.1"/>
</dbReference>
<proteinExistence type="inferred from homology"/>
<evidence type="ECO:0000313" key="8">
    <source>
        <dbReference type="EMBL" id="AJE22671.1"/>
    </source>
</evidence>
<evidence type="ECO:0000256" key="5">
    <source>
        <dbReference type="ARBA" id="ARBA00023288"/>
    </source>
</evidence>
<dbReference type="GO" id="GO:0015920">
    <property type="term" value="P:lipopolysaccharide transport"/>
    <property type="evidence" value="ECO:0007669"/>
    <property type="project" value="TreeGrafter"/>
</dbReference>
<comment type="subunit">
    <text evidence="6">Component of the lipopolysaccharide transport and assembly complex. Interacts with LptD.</text>
</comment>
<dbReference type="GeneID" id="61932429"/>
<dbReference type="Pfam" id="PF04390">
    <property type="entry name" value="LptE"/>
    <property type="match status" value="1"/>
</dbReference>
<evidence type="ECO:0000256" key="3">
    <source>
        <dbReference type="ARBA" id="ARBA00023139"/>
    </source>
</evidence>
<keyword evidence="1 6" id="KW-0732">Signal</keyword>
<reference evidence="8 9" key="1">
    <citation type="journal article" date="2015" name="PLoS ONE">
        <title>Azotobacter Genomes: The Genome of Azotobacter chroococcum NCIMB 8003 (ATCC 4412).</title>
        <authorList>
            <person name="Robson R.L."/>
            <person name="Jones R."/>
            <person name="Robson R.M."/>
            <person name="Schwartz A."/>
            <person name="Richardson T.H."/>
        </authorList>
    </citation>
    <scope>NUCLEOTIDE SEQUENCE [LARGE SCALE GENOMIC DNA]</scope>
    <source>
        <strain evidence="8 9">NCIMB 8003</strain>
    </source>
</reference>
<dbReference type="HAMAP" id="MF_01186">
    <property type="entry name" value="LPS_assembly_LptE"/>
    <property type="match status" value="1"/>
</dbReference>
<feature type="region of interest" description="Disordered" evidence="7">
    <location>
        <begin position="169"/>
        <end position="208"/>
    </location>
</feature>
<dbReference type="AlphaFoldDB" id="A0A0C4WPV5"/>
<gene>
    <name evidence="6" type="primary">lptE</name>
    <name evidence="8" type="ORF">Achr_32630</name>
</gene>
<dbReference type="KEGG" id="acx:Achr_32630"/>
<dbReference type="GO" id="GO:0009279">
    <property type="term" value="C:cell outer membrane"/>
    <property type="evidence" value="ECO:0007669"/>
    <property type="project" value="UniProtKB-SubCell"/>
</dbReference>
<comment type="function">
    <text evidence="6">Together with LptD, is involved in the assembly of lipopolysaccharide (LPS) at the surface of the outer membrane. Required for the proper assembly of LptD. Binds LPS and may serve as the LPS recognition site at the outer membrane.</text>
</comment>
<dbReference type="GO" id="GO:0043165">
    <property type="term" value="P:Gram-negative-bacterium-type cell outer membrane assembly"/>
    <property type="evidence" value="ECO:0007669"/>
    <property type="project" value="UniProtKB-UniRule"/>
</dbReference>
<sequence length="208" mass="23470">MIKRSLALIALTGLLGACGFQLRGTGETGRLALSELNLSARNAYGETQRLLRRQLEASGVKVYPGAPYELVLARESEKQRTASYTSSARSVEYELTTTLEYELLDARKQLLGSNELEVQKVYVHDQNNITASTQEAQQLREEMRREMVQQLMLRLQQLTPERIALMEQRAKERAQAEAQAAEAERRAQEEQQEAPQQSPLELPPALMP</sequence>
<keyword evidence="3 6" id="KW-0564">Palmitate</keyword>
<comment type="similarity">
    <text evidence="6">Belongs to the LptE lipoprotein family.</text>
</comment>
<keyword evidence="9" id="KW-1185">Reference proteome</keyword>
<evidence type="ECO:0000256" key="1">
    <source>
        <dbReference type="ARBA" id="ARBA00022729"/>
    </source>
</evidence>
<organism evidence="8 9">
    <name type="scientific">Azotobacter chroococcum NCIMB 8003</name>
    <dbReference type="NCBI Taxonomy" id="1328314"/>
    <lineage>
        <taxon>Bacteria</taxon>
        <taxon>Pseudomonadati</taxon>
        <taxon>Pseudomonadota</taxon>
        <taxon>Gammaproteobacteria</taxon>
        <taxon>Pseudomonadales</taxon>
        <taxon>Pseudomonadaceae</taxon>
        <taxon>Azotobacter</taxon>
    </lineage>
</organism>
<accession>A0A0C4WPV5</accession>
<dbReference type="STRING" id="1328314.Achr_32630"/>
<evidence type="ECO:0000256" key="7">
    <source>
        <dbReference type="SAM" id="MobiDB-lite"/>
    </source>
</evidence>
<dbReference type="PANTHER" id="PTHR38098:SF1">
    <property type="entry name" value="LPS-ASSEMBLY LIPOPROTEIN LPTE"/>
    <property type="match status" value="1"/>
</dbReference>
<protein>
    <recommendedName>
        <fullName evidence="6">LPS-assembly lipoprotein LptE</fullName>
    </recommendedName>
</protein>
<dbReference type="PROSITE" id="PS51257">
    <property type="entry name" value="PROKAR_LIPOPROTEIN"/>
    <property type="match status" value="1"/>
</dbReference>
<dbReference type="HOGENOM" id="CLU_103309_2_1_6"/>
<evidence type="ECO:0000256" key="2">
    <source>
        <dbReference type="ARBA" id="ARBA00023136"/>
    </source>
</evidence>
<keyword evidence="5 6" id="KW-0449">Lipoprotein</keyword>
<name>A0A0C4WPV5_9GAMM</name>
<dbReference type="GO" id="GO:0001530">
    <property type="term" value="F:lipopolysaccharide binding"/>
    <property type="evidence" value="ECO:0007669"/>
    <property type="project" value="TreeGrafter"/>
</dbReference>
<dbReference type="PANTHER" id="PTHR38098">
    <property type="entry name" value="LPS-ASSEMBLY LIPOPROTEIN LPTE"/>
    <property type="match status" value="1"/>
</dbReference>
<evidence type="ECO:0000256" key="6">
    <source>
        <dbReference type="HAMAP-Rule" id="MF_01186"/>
    </source>
</evidence>
<dbReference type="GO" id="GO:1990351">
    <property type="term" value="C:transporter complex"/>
    <property type="evidence" value="ECO:0007669"/>
    <property type="project" value="TreeGrafter"/>
</dbReference>
<keyword evidence="2 6" id="KW-0472">Membrane</keyword>
<dbReference type="EMBL" id="CP010415">
    <property type="protein sequence ID" value="AJE22671.1"/>
    <property type="molecule type" value="Genomic_DNA"/>
</dbReference>